<evidence type="ECO:0000259" key="1">
    <source>
        <dbReference type="Pfam" id="PF21234"/>
    </source>
</evidence>
<dbReference type="Proteomes" id="UP001185755">
    <property type="component" value="Unassembled WGS sequence"/>
</dbReference>
<reference evidence="2 3" key="1">
    <citation type="submission" date="2023-10" db="EMBL/GenBank/DDBJ databases">
        <title>Development of a sustainable strategy for remediation of hydrocarbon-contaminated territories based on the waste exchange concept.</title>
        <authorList>
            <person name="Krivoruchko A."/>
        </authorList>
    </citation>
    <scope>NUCLEOTIDE SEQUENCE [LARGE SCALE GENOMIC DNA]</scope>
    <source>
        <strain evidence="2 3">IEGM 1323</strain>
    </source>
</reference>
<accession>A0ABU4B6W5</accession>
<keyword evidence="3" id="KW-1185">Reference proteome</keyword>
<gene>
    <name evidence="2" type="ORF">R3P96_01135</name>
</gene>
<evidence type="ECO:0000313" key="3">
    <source>
        <dbReference type="Proteomes" id="UP001185755"/>
    </source>
</evidence>
<feature type="domain" description="Protein-tyrosine-phosphatase-like N-terminal" evidence="1">
    <location>
        <begin position="17"/>
        <end position="72"/>
    </location>
</feature>
<dbReference type="InterPro" id="IPR048716">
    <property type="entry name" value="Phosphatase-like_N"/>
</dbReference>
<dbReference type="Pfam" id="PF21234">
    <property type="entry name" value="Phosphatase-like_N"/>
    <property type="match status" value="1"/>
</dbReference>
<name>A0ABU4B6W5_9NOCA</name>
<dbReference type="RefSeq" id="WP_317562821.1">
    <property type="nucleotide sequence ID" value="NZ_JAWLJX010000001.1"/>
</dbReference>
<dbReference type="Gene3D" id="1.10.8.1060">
    <property type="entry name" value="Corynebacterium glutamicum thioredoxin-dependent arsenate reductase, N-terminal domain"/>
    <property type="match status" value="1"/>
</dbReference>
<evidence type="ECO:0000313" key="2">
    <source>
        <dbReference type="EMBL" id="MDV6259933.1"/>
    </source>
</evidence>
<proteinExistence type="predicted"/>
<sequence length="101" mass="11300">MTIADARPTTRLLNDELTSIATMLASRFPDLTRATVENAVRTTYDRLDTTARVRGHLIPLTSNRARVELDRLLAEHGIDDDLESVSAEIRRALPPMAGRSW</sequence>
<dbReference type="EMBL" id="JAWLJX010000001">
    <property type="protein sequence ID" value="MDV6259933.1"/>
    <property type="molecule type" value="Genomic_DNA"/>
</dbReference>
<organism evidence="2 3">
    <name type="scientific">Rhodococcoides yunnanense</name>
    <dbReference type="NCBI Taxonomy" id="278209"/>
    <lineage>
        <taxon>Bacteria</taxon>
        <taxon>Bacillati</taxon>
        <taxon>Actinomycetota</taxon>
        <taxon>Actinomycetes</taxon>
        <taxon>Mycobacteriales</taxon>
        <taxon>Nocardiaceae</taxon>
        <taxon>Rhodococcoides</taxon>
    </lineage>
</organism>
<dbReference type="NCBIfam" id="NF046112">
    <property type="entry name" value="MSMEG_6209_Nter"/>
    <property type="match status" value="1"/>
</dbReference>
<protein>
    <recommendedName>
        <fullName evidence="1">Protein-tyrosine-phosphatase-like N-terminal domain-containing protein</fullName>
    </recommendedName>
</protein>
<comment type="caution">
    <text evidence="2">The sequence shown here is derived from an EMBL/GenBank/DDBJ whole genome shotgun (WGS) entry which is preliminary data.</text>
</comment>